<dbReference type="EMBL" id="CP021660">
    <property type="protein sequence ID" value="AWK15476.1"/>
    <property type="molecule type" value="Genomic_DNA"/>
</dbReference>
<accession>A0A2U8I8E7</accession>
<name>A0A2U8I8E7_9GAMM</name>
<evidence type="ECO:0000313" key="1">
    <source>
        <dbReference type="EMBL" id="AWK15476.1"/>
    </source>
</evidence>
<dbReference type="OrthoDB" id="5292689at2"/>
<keyword evidence="1" id="KW-0614">Plasmid</keyword>
<dbReference type="KEGG" id="fsm:CCS41_13630"/>
<geneLocation type="plasmid" evidence="2">
    <name>p5d_fsymbiotica-1</name>
</geneLocation>
<keyword evidence="2" id="KW-1185">Reference proteome</keyword>
<evidence type="ECO:0000313" key="2">
    <source>
        <dbReference type="Proteomes" id="UP000261875"/>
    </source>
</evidence>
<proteinExistence type="predicted"/>
<reference evidence="1 2" key="1">
    <citation type="submission" date="2017-05" db="EMBL/GenBank/DDBJ databases">
        <title>Genome sequence of Candidatus Fukatsuia symbiotica and Candidatus Hamiltonella defensa from Acyrthosiphon pisum strain 5D.</title>
        <authorList>
            <person name="Patel V.A."/>
            <person name="Chevignon G."/>
            <person name="Russell J.A."/>
            <person name="Oliver K.M."/>
        </authorList>
    </citation>
    <scope>NUCLEOTIDE SEQUENCE [LARGE SCALE GENOMIC DNA]</scope>
    <source>
        <strain evidence="1 2">5D</strain>
        <plasmid evidence="2">p5d_fsymbiotica-1</plasmid>
    </source>
</reference>
<gene>
    <name evidence="1" type="ORF">CCS41_13630</name>
</gene>
<dbReference type="AlphaFoldDB" id="A0A2U8I8E7"/>
<sequence>MQTICFIYHHYQQIMDNLITSFMYHVRRIMAEAKAYADKKKTEYHSDLVVDLPKLAKFLTWFPKRKFSLNHDELNQAAYKVLPEEQFPVIAQFLQGSTFDTKAAMREFYLKSSRLFALYLRPIVLTVPFVFYKEKNEVIALIDLIKKHYGSGKGPSTLILPQALKDAISRTQLAYLKKGSSEEQVDPHLFECFVYHKMYRRLDKGLLC</sequence>
<protein>
    <submittedName>
        <fullName evidence="1">Uncharacterized protein</fullName>
    </submittedName>
</protein>
<dbReference type="Proteomes" id="UP000261875">
    <property type="component" value="Plasmid p5D_Fsymbiotica-1"/>
</dbReference>
<organism evidence="1 2">
    <name type="scientific">Candidatus Fukatsuia symbiotica</name>
    <dbReference type="NCBI Taxonomy" id="1878942"/>
    <lineage>
        <taxon>Bacteria</taxon>
        <taxon>Pseudomonadati</taxon>
        <taxon>Pseudomonadota</taxon>
        <taxon>Gammaproteobacteria</taxon>
        <taxon>Enterobacterales</taxon>
        <taxon>Yersiniaceae</taxon>
        <taxon>Candidatus Fukatsuia</taxon>
    </lineage>
</organism>